<dbReference type="GeneID" id="300579177"/>
<organism evidence="1 2">
    <name type="scientific">Trichoderma ghanense</name>
    <dbReference type="NCBI Taxonomy" id="65468"/>
    <lineage>
        <taxon>Eukaryota</taxon>
        <taxon>Fungi</taxon>
        <taxon>Dikarya</taxon>
        <taxon>Ascomycota</taxon>
        <taxon>Pezizomycotina</taxon>
        <taxon>Sordariomycetes</taxon>
        <taxon>Hypocreomycetidae</taxon>
        <taxon>Hypocreales</taxon>
        <taxon>Hypocreaceae</taxon>
        <taxon>Trichoderma</taxon>
    </lineage>
</organism>
<proteinExistence type="predicted"/>
<name>A0ABY2GZY6_9HYPO</name>
<accession>A0ABY2GZY6</accession>
<dbReference type="RefSeq" id="XP_073556634.1">
    <property type="nucleotide sequence ID" value="XM_073704727.1"/>
</dbReference>
<evidence type="ECO:0000313" key="2">
    <source>
        <dbReference type="Proteomes" id="UP001642720"/>
    </source>
</evidence>
<comment type="caution">
    <text evidence="1">The sequence shown here is derived from an EMBL/GenBank/DDBJ whole genome shotgun (WGS) entry which is preliminary data.</text>
</comment>
<reference evidence="1 2" key="1">
    <citation type="submission" date="2018-01" db="EMBL/GenBank/DDBJ databases">
        <title>Genome characterization of the sugarcane-associated fungus Trichoderma ghanense CCMA-1212 and their application in lignocelulose bioconversion.</title>
        <authorList>
            <person name="Steindorff A.S."/>
            <person name="Mendes T.D."/>
            <person name="Vilela E.S.D."/>
            <person name="Rodrigues D.S."/>
            <person name="Formighieri E.F."/>
            <person name="Melo I.S."/>
            <person name="Favaro L.C.L."/>
        </authorList>
    </citation>
    <scope>NUCLEOTIDE SEQUENCE [LARGE SCALE GENOMIC DNA]</scope>
    <source>
        <strain evidence="1 2">CCMA-1212</strain>
    </source>
</reference>
<protein>
    <recommendedName>
        <fullName evidence="3">Fungal N-terminal domain-containing protein</fullName>
    </recommendedName>
</protein>
<dbReference type="Proteomes" id="UP001642720">
    <property type="component" value="Unassembled WGS sequence"/>
</dbReference>
<keyword evidence="2" id="KW-1185">Reference proteome</keyword>
<evidence type="ECO:0000313" key="1">
    <source>
        <dbReference type="EMBL" id="TFB00433.1"/>
    </source>
</evidence>
<evidence type="ECO:0008006" key="3">
    <source>
        <dbReference type="Google" id="ProtNLM"/>
    </source>
</evidence>
<dbReference type="EMBL" id="PPTA01000011">
    <property type="protein sequence ID" value="TFB00433.1"/>
    <property type="molecule type" value="Genomic_DNA"/>
</dbReference>
<sequence>MSVDIISTLKILIKLGTEIKTRLDSLDKAAEDLQLLTTNLKLLLMVFQNSISEDVIKTNLSEFINILDILQSIAQLCTKCAKVLEIDLDGTTTASDTAGARGKKLVKRIRAFNKIPDLLSEVQRKAEQLQKIYTAVSTVLIHDIRAQQGRTTGKDVVKSTDSVKTSASPENLLELDISTEFPNIDRLVGNLMEECKYLRQRLQETILFPDTSTVEEYQAQNPEGVSFWKERFQKDEISPSMLRYEVWTFDHFHLSNLS</sequence>
<gene>
    <name evidence="1" type="ORF">CCMA1212_007560</name>
</gene>